<comment type="similarity">
    <text evidence="1 5">Belongs to the peptidase S41A family.</text>
</comment>
<dbReference type="KEGG" id="cbae:COR50_21415"/>
<dbReference type="CDD" id="cd06782">
    <property type="entry name" value="cpPDZ_CPP-like"/>
    <property type="match status" value="1"/>
</dbReference>
<dbReference type="InterPro" id="IPR005151">
    <property type="entry name" value="Tail-specific_protease"/>
</dbReference>
<dbReference type="PANTHER" id="PTHR32060:SF30">
    <property type="entry name" value="CARBOXY-TERMINAL PROCESSING PROTEASE CTPA"/>
    <property type="match status" value="1"/>
</dbReference>
<dbReference type="InterPro" id="IPR036034">
    <property type="entry name" value="PDZ_sf"/>
</dbReference>
<dbReference type="Gene3D" id="2.30.42.10">
    <property type="match status" value="1"/>
</dbReference>
<evidence type="ECO:0000256" key="4">
    <source>
        <dbReference type="ARBA" id="ARBA00022825"/>
    </source>
</evidence>
<protein>
    <submittedName>
        <fullName evidence="7">Carboxyl-terminal protease</fullName>
    </submittedName>
</protein>
<evidence type="ECO:0000313" key="7">
    <source>
        <dbReference type="EMBL" id="ATL49530.1"/>
    </source>
</evidence>
<dbReference type="SMART" id="SM00245">
    <property type="entry name" value="TSPc"/>
    <property type="match status" value="1"/>
</dbReference>
<dbReference type="GO" id="GO:0030288">
    <property type="term" value="C:outer membrane-bounded periplasmic space"/>
    <property type="evidence" value="ECO:0007669"/>
    <property type="project" value="TreeGrafter"/>
</dbReference>
<evidence type="ECO:0000256" key="1">
    <source>
        <dbReference type="ARBA" id="ARBA00009179"/>
    </source>
</evidence>
<dbReference type="Gene3D" id="3.90.226.10">
    <property type="entry name" value="2-enoyl-CoA Hydratase, Chain A, domain 1"/>
    <property type="match status" value="1"/>
</dbReference>
<name>A0A291QZZ9_9BACT</name>
<keyword evidence="3 5" id="KW-0378">Hydrolase</keyword>
<accession>A0A291QZZ9</accession>
<dbReference type="OrthoDB" id="9812068at2"/>
<dbReference type="SUPFAM" id="SSF50156">
    <property type="entry name" value="PDZ domain-like"/>
    <property type="match status" value="1"/>
</dbReference>
<evidence type="ECO:0000256" key="3">
    <source>
        <dbReference type="ARBA" id="ARBA00022801"/>
    </source>
</evidence>
<dbReference type="Pfam" id="PF13180">
    <property type="entry name" value="PDZ_2"/>
    <property type="match status" value="1"/>
</dbReference>
<dbReference type="RefSeq" id="WP_098195897.1">
    <property type="nucleotide sequence ID" value="NZ_CP023777.1"/>
</dbReference>
<dbReference type="GO" id="GO:0006508">
    <property type="term" value="P:proteolysis"/>
    <property type="evidence" value="ECO:0007669"/>
    <property type="project" value="UniProtKB-KW"/>
</dbReference>
<dbReference type="SUPFAM" id="SSF52096">
    <property type="entry name" value="ClpP/crotonase"/>
    <property type="match status" value="1"/>
</dbReference>
<proteinExistence type="inferred from homology"/>
<dbReference type="PROSITE" id="PS50106">
    <property type="entry name" value="PDZ"/>
    <property type="match status" value="1"/>
</dbReference>
<dbReference type="AlphaFoldDB" id="A0A291QZZ9"/>
<dbReference type="SMART" id="SM00228">
    <property type="entry name" value="PDZ"/>
    <property type="match status" value="1"/>
</dbReference>
<dbReference type="NCBIfam" id="TIGR00225">
    <property type="entry name" value="prc"/>
    <property type="match status" value="1"/>
</dbReference>
<evidence type="ECO:0000313" key="8">
    <source>
        <dbReference type="Proteomes" id="UP000220133"/>
    </source>
</evidence>
<evidence type="ECO:0000256" key="2">
    <source>
        <dbReference type="ARBA" id="ARBA00022670"/>
    </source>
</evidence>
<evidence type="ECO:0000256" key="5">
    <source>
        <dbReference type="RuleBase" id="RU004404"/>
    </source>
</evidence>
<dbReference type="PANTHER" id="PTHR32060">
    <property type="entry name" value="TAIL-SPECIFIC PROTEASE"/>
    <property type="match status" value="1"/>
</dbReference>
<dbReference type="CDD" id="cd07560">
    <property type="entry name" value="Peptidase_S41_CPP"/>
    <property type="match status" value="1"/>
</dbReference>
<sequence>MSKNRKLNVFLPFLFALVLALGMFIGYRMPTVRNSSSKIFFVPNKRDALQEVVDLLKYKYVDSVHLGDLQEDAINALLKHLDPHSIYIPAEQLARINEDLNSNFEGIGIEYSMFNDTLNVVNVLQGGPSEEAGLQMGDKIIRVNDSLIAGVNISDNKIKYYLRGPQGSSAKLSLLRDHQEKTIQVKRGIIPLYSINAHYMVGPGIGYIKIDRFSESTVDEFMAALRELTRAGMEKLIIDVRQNPGGLLDAAFRISDQLLDGSKVVVYTEGVHSPKKEYKTNQPGLFEKGALVIMTDESSASASEVLAGAVQDWDRGTIIGRRTFGKGLVQDQYNLSDGGALRLTIARYYLPSGRSIQKSYKDGREAYGEDLENRYIHGELLNKDSIQIYDTVEYKTEKGRTVYGGGGIIPDVFVPYDTAHYSTLQLQIYQQNLYSEFAYEYYLAHKADFAGYKDIKDFIQEFTITPAILQSFYSYVQKASINPTRHSVKDDEDISLRLKALLARKRWDLNGYYEVMNQDDPMVETAVKKIQEMAE</sequence>
<dbReference type="GO" id="GO:0004175">
    <property type="term" value="F:endopeptidase activity"/>
    <property type="evidence" value="ECO:0007669"/>
    <property type="project" value="TreeGrafter"/>
</dbReference>
<gene>
    <name evidence="7" type="ORF">COR50_21415</name>
</gene>
<dbReference type="InterPro" id="IPR001478">
    <property type="entry name" value="PDZ"/>
</dbReference>
<dbReference type="EMBL" id="CP023777">
    <property type="protein sequence ID" value="ATL49530.1"/>
    <property type="molecule type" value="Genomic_DNA"/>
</dbReference>
<dbReference type="InterPro" id="IPR029045">
    <property type="entry name" value="ClpP/crotonase-like_dom_sf"/>
</dbReference>
<dbReference type="InterPro" id="IPR004447">
    <property type="entry name" value="Peptidase_S41A"/>
</dbReference>
<dbReference type="Proteomes" id="UP000220133">
    <property type="component" value="Chromosome"/>
</dbReference>
<dbReference type="GO" id="GO:0007165">
    <property type="term" value="P:signal transduction"/>
    <property type="evidence" value="ECO:0007669"/>
    <property type="project" value="TreeGrafter"/>
</dbReference>
<organism evidence="7 8">
    <name type="scientific">Chitinophaga caeni</name>
    <dbReference type="NCBI Taxonomy" id="2029983"/>
    <lineage>
        <taxon>Bacteria</taxon>
        <taxon>Pseudomonadati</taxon>
        <taxon>Bacteroidota</taxon>
        <taxon>Chitinophagia</taxon>
        <taxon>Chitinophagales</taxon>
        <taxon>Chitinophagaceae</taxon>
        <taxon>Chitinophaga</taxon>
    </lineage>
</organism>
<feature type="domain" description="PDZ" evidence="6">
    <location>
        <begin position="93"/>
        <end position="155"/>
    </location>
</feature>
<dbReference type="Pfam" id="PF03572">
    <property type="entry name" value="Peptidase_S41"/>
    <property type="match status" value="1"/>
</dbReference>
<keyword evidence="8" id="KW-1185">Reference proteome</keyword>
<keyword evidence="2 5" id="KW-0645">Protease</keyword>
<dbReference type="GO" id="GO:0008236">
    <property type="term" value="F:serine-type peptidase activity"/>
    <property type="evidence" value="ECO:0007669"/>
    <property type="project" value="UniProtKB-KW"/>
</dbReference>
<keyword evidence="4 5" id="KW-0720">Serine protease</keyword>
<dbReference type="Gene3D" id="3.30.750.44">
    <property type="match status" value="1"/>
</dbReference>
<reference evidence="7 8" key="1">
    <citation type="submission" date="2017-10" db="EMBL/GenBank/DDBJ databases">
        <title>Paenichitinophaga pekingensis gen. nov., sp. nov., isolated from activated sludge.</title>
        <authorList>
            <person name="Jin D."/>
            <person name="Kong X."/>
            <person name="Deng Y."/>
            <person name="Bai Z."/>
        </authorList>
    </citation>
    <scope>NUCLEOTIDE SEQUENCE [LARGE SCALE GENOMIC DNA]</scope>
    <source>
        <strain evidence="7 8">13</strain>
    </source>
</reference>
<evidence type="ECO:0000259" key="6">
    <source>
        <dbReference type="PROSITE" id="PS50106"/>
    </source>
</evidence>